<dbReference type="GO" id="GO:0009952">
    <property type="term" value="P:anterior/posterior pattern specification"/>
    <property type="evidence" value="ECO:0007669"/>
    <property type="project" value="TreeGrafter"/>
</dbReference>
<keyword evidence="6 7" id="KW-0539">Nucleus</keyword>
<feature type="compositionally biased region" description="Basic and acidic residues" evidence="9">
    <location>
        <begin position="198"/>
        <end position="207"/>
    </location>
</feature>
<dbReference type="SUPFAM" id="SSF46689">
    <property type="entry name" value="Homeodomain-like"/>
    <property type="match status" value="1"/>
</dbReference>
<sequence length="230" mass="26266">MSANAYYTTGMLSSSQDVSAASFPADSTPFYSAPNFDATFYPRYYDRQDSKVTSAYQSLASFATSHPNGQFSGQPDMQADVIQASCPQSTLPYLSNGMPTSAAHPTPNGMQSNIPIYNWMKDYGMEQKRTRQTYTRYQTLELEKEFHFNRYLTRRRRIEIAHALGLTERQIKIWFQNRRMKWKKENKLAKLTGPNGELKYEDKKDQEQNSTTPNSSFTHVSSPATSNSPE</sequence>
<keyword evidence="12" id="KW-1185">Reference proteome</keyword>
<dbReference type="Proteomes" id="UP000549394">
    <property type="component" value="Unassembled WGS sequence"/>
</dbReference>
<feature type="region of interest" description="Disordered" evidence="9">
    <location>
        <begin position="186"/>
        <end position="230"/>
    </location>
</feature>
<evidence type="ECO:0000256" key="3">
    <source>
        <dbReference type="ARBA" id="ARBA00022473"/>
    </source>
</evidence>
<feature type="domain" description="Homeobox" evidence="10">
    <location>
        <begin position="125"/>
        <end position="185"/>
    </location>
</feature>
<dbReference type="OrthoDB" id="6159439at2759"/>
<dbReference type="InterPro" id="IPR020479">
    <property type="entry name" value="HD_metazoa"/>
</dbReference>
<keyword evidence="5 7" id="KW-0371">Homeobox</keyword>
<comment type="subcellular location">
    <subcellularLocation>
        <location evidence="1 7 8">Nucleus</location>
    </subcellularLocation>
</comment>
<dbReference type="PRINTS" id="PR00024">
    <property type="entry name" value="HOMEOBOX"/>
</dbReference>
<gene>
    <name evidence="11" type="ORF">DGYR_LOCUS10505</name>
</gene>
<dbReference type="CDD" id="cd00086">
    <property type="entry name" value="homeodomain"/>
    <property type="match status" value="1"/>
</dbReference>
<dbReference type="PROSITE" id="PS00027">
    <property type="entry name" value="HOMEOBOX_1"/>
    <property type="match status" value="1"/>
</dbReference>
<dbReference type="EMBL" id="CAJFCJ010000018">
    <property type="protein sequence ID" value="CAD5122739.1"/>
    <property type="molecule type" value="Genomic_DNA"/>
</dbReference>
<dbReference type="SMART" id="SM00389">
    <property type="entry name" value="HOX"/>
    <property type="match status" value="1"/>
</dbReference>
<dbReference type="InterPro" id="IPR001356">
    <property type="entry name" value="HD"/>
</dbReference>
<keyword evidence="4 7" id="KW-0238">DNA-binding</keyword>
<dbReference type="FunFam" id="1.10.10.60:FF:000017">
    <property type="entry name" value="Homeobox protein antennapedia"/>
    <property type="match status" value="1"/>
</dbReference>
<evidence type="ECO:0000256" key="5">
    <source>
        <dbReference type="ARBA" id="ARBA00023155"/>
    </source>
</evidence>
<comment type="similarity">
    <text evidence="2">Belongs to the Antp homeobox family.</text>
</comment>
<evidence type="ECO:0000256" key="2">
    <source>
        <dbReference type="ARBA" id="ARBA00009107"/>
    </source>
</evidence>
<dbReference type="AlphaFoldDB" id="A0A7I8W2H1"/>
<evidence type="ECO:0000256" key="4">
    <source>
        <dbReference type="ARBA" id="ARBA00023125"/>
    </source>
</evidence>
<evidence type="ECO:0000256" key="1">
    <source>
        <dbReference type="ARBA" id="ARBA00004123"/>
    </source>
</evidence>
<dbReference type="GO" id="GO:0005634">
    <property type="term" value="C:nucleus"/>
    <property type="evidence" value="ECO:0007669"/>
    <property type="project" value="UniProtKB-SubCell"/>
</dbReference>
<dbReference type="InterPro" id="IPR000047">
    <property type="entry name" value="HTH_motif"/>
</dbReference>
<protein>
    <submittedName>
        <fullName evidence="11">DgyrCDS11148</fullName>
    </submittedName>
</protein>
<evidence type="ECO:0000313" key="12">
    <source>
        <dbReference type="Proteomes" id="UP000549394"/>
    </source>
</evidence>
<evidence type="ECO:0000256" key="6">
    <source>
        <dbReference type="ARBA" id="ARBA00023242"/>
    </source>
</evidence>
<dbReference type="GO" id="GO:0000978">
    <property type="term" value="F:RNA polymerase II cis-regulatory region sequence-specific DNA binding"/>
    <property type="evidence" value="ECO:0007669"/>
    <property type="project" value="TreeGrafter"/>
</dbReference>
<dbReference type="Gene3D" id="1.10.10.60">
    <property type="entry name" value="Homeodomain-like"/>
    <property type="match status" value="1"/>
</dbReference>
<evidence type="ECO:0000259" key="10">
    <source>
        <dbReference type="PROSITE" id="PS50071"/>
    </source>
</evidence>
<name>A0A7I8W2H1_9ANNE</name>
<dbReference type="PROSITE" id="PS50071">
    <property type="entry name" value="HOMEOBOX_2"/>
    <property type="match status" value="1"/>
</dbReference>
<evidence type="ECO:0000256" key="9">
    <source>
        <dbReference type="SAM" id="MobiDB-lite"/>
    </source>
</evidence>
<dbReference type="PRINTS" id="PR00031">
    <property type="entry name" value="HTHREPRESSR"/>
</dbReference>
<dbReference type="PANTHER" id="PTHR45659">
    <property type="entry name" value="HOMEOBOX PROTEIN HOX"/>
    <property type="match status" value="1"/>
</dbReference>
<reference evidence="11 12" key="1">
    <citation type="submission" date="2020-08" db="EMBL/GenBank/DDBJ databases">
        <authorList>
            <person name="Hejnol A."/>
        </authorList>
    </citation>
    <scope>NUCLEOTIDE SEQUENCE [LARGE SCALE GENOMIC DNA]</scope>
</reference>
<dbReference type="Pfam" id="PF00046">
    <property type="entry name" value="Homeodomain"/>
    <property type="match status" value="1"/>
</dbReference>
<accession>A0A7I8W2H1</accession>
<evidence type="ECO:0000256" key="8">
    <source>
        <dbReference type="RuleBase" id="RU000682"/>
    </source>
</evidence>
<evidence type="ECO:0000256" key="7">
    <source>
        <dbReference type="PROSITE-ProRule" id="PRU00108"/>
    </source>
</evidence>
<dbReference type="InterPro" id="IPR050296">
    <property type="entry name" value="Antp_homeobox"/>
</dbReference>
<dbReference type="GO" id="GO:0000981">
    <property type="term" value="F:DNA-binding transcription factor activity, RNA polymerase II-specific"/>
    <property type="evidence" value="ECO:0007669"/>
    <property type="project" value="InterPro"/>
</dbReference>
<proteinExistence type="inferred from homology"/>
<dbReference type="InterPro" id="IPR017970">
    <property type="entry name" value="Homeobox_CS"/>
</dbReference>
<feature type="compositionally biased region" description="Polar residues" evidence="9">
    <location>
        <begin position="208"/>
        <end position="230"/>
    </location>
</feature>
<dbReference type="InterPro" id="IPR009057">
    <property type="entry name" value="Homeodomain-like_sf"/>
</dbReference>
<evidence type="ECO:0000313" key="11">
    <source>
        <dbReference type="EMBL" id="CAD5122739.1"/>
    </source>
</evidence>
<organism evidence="11 12">
    <name type="scientific">Dimorphilus gyrociliatus</name>
    <dbReference type="NCBI Taxonomy" id="2664684"/>
    <lineage>
        <taxon>Eukaryota</taxon>
        <taxon>Metazoa</taxon>
        <taxon>Spiralia</taxon>
        <taxon>Lophotrochozoa</taxon>
        <taxon>Annelida</taxon>
        <taxon>Polychaeta</taxon>
        <taxon>Polychaeta incertae sedis</taxon>
        <taxon>Dinophilidae</taxon>
        <taxon>Dimorphilus</taxon>
    </lineage>
</organism>
<feature type="DNA-binding region" description="Homeobox" evidence="7">
    <location>
        <begin position="127"/>
        <end position="186"/>
    </location>
</feature>
<keyword evidence="3" id="KW-0217">Developmental protein</keyword>
<dbReference type="PANTHER" id="PTHR45659:SF4">
    <property type="entry name" value="HOMEOBOX PROTEIN ABDOMINAL-A"/>
    <property type="match status" value="1"/>
</dbReference>
<comment type="caution">
    <text evidence="11">The sequence shown here is derived from an EMBL/GenBank/DDBJ whole genome shotgun (WGS) entry which is preliminary data.</text>
</comment>